<feature type="domain" description="Cytosolic endo-beta-N-acetylglucosaminidase TIM barrel" evidence="1">
    <location>
        <begin position="77"/>
        <end position="356"/>
    </location>
</feature>
<dbReference type="Gene3D" id="2.60.120.260">
    <property type="entry name" value="Galactose-binding domain-like"/>
    <property type="match status" value="1"/>
</dbReference>
<dbReference type="PANTHER" id="PTHR13246">
    <property type="entry name" value="ENDO BETA N-ACETYLGLUCOSAMINIDASE"/>
    <property type="match status" value="1"/>
</dbReference>
<dbReference type="PANTHER" id="PTHR13246:SF1">
    <property type="entry name" value="CYTOSOLIC ENDO-BETA-N-ACETYLGLUCOSAMINIDASE"/>
    <property type="match status" value="1"/>
</dbReference>
<dbReference type="CDD" id="cd06547">
    <property type="entry name" value="GH85_ENGase"/>
    <property type="match status" value="1"/>
</dbReference>
<dbReference type="EMBL" id="JAQQBS010000002">
    <property type="protein sequence ID" value="KAK0173338.1"/>
    <property type="molecule type" value="Genomic_DNA"/>
</dbReference>
<organism evidence="2 3">
    <name type="scientific">Microctonus aethiopoides</name>
    <dbReference type="NCBI Taxonomy" id="144406"/>
    <lineage>
        <taxon>Eukaryota</taxon>
        <taxon>Metazoa</taxon>
        <taxon>Ecdysozoa</taxon>
        <taxon>Arthropoda</taxon>
        <taxon>Hexapoda</taxon>
        <taxon>Insecta</taxon>
        <taxon>Pterygota</taxon>
        <taxon>Neoptera</taxon>
        <taxon>Endopterygota</taxon>
        <taxon>Hymenoptera</taxon>
        <taxon>Apocrita</taxon>
        <taxon>Ichneumonoidea</taxon>
        <taxon>Braconidae</taxon>
        <taxon>Euphorinae</taxon>
        <taxon>Microctonus</taxon>
    </lineage>
</organism>
<sequence>MDSELRIAKPFRTLDELYNSLDNLKPWPKIIKLRESAEYVYTTNDMRDNGRIVQLPKLDRDQQPRTIICHDLKGGYLQDKFIDGSPAHDSYLFYHWSIVDIFIYFSHHFVTIPPYGWINAAHNHGVKVFGTIITEHTDGEHIWERILSTIDETKRFADALIMLAKFYNFEGWLLNVENKIKPDNIERLLYFVQYLTVGIHNEIPSSEIIWYDSVTVDGNLKWQNELNDENKSFFENCDGIFLNYNWTDLTLENSKKLASRTGRIRNVFVGLDVWGRGCPGGGGFNSIEALQKIREHDLSVAIFAPAWTHEYFNGESFQQIENIFWAQLSPLLYIHVPIYDNEHFTTSFCRGSGQHYYQNGIRNVEKNTSFFNLSWQQTQMSVPATHLVFTYQAQKDKIVSKHGDKIEKNNGNIYETAFHIIVVQDKKINLQKKYDEHDEVHHVDYNDEFSYDGGGCLELSTTINNLFQSYHRLLLIHLEFDLDIQIIITHKKKCDDDETCIRDNNINDGASISPILIVINNNKRKHLVPYKNIPLIAKWRQSHYHAKNIKTINEIGVIFSPKGRYYIGKIQVQPMSYRQ</sequence>
<dbReference type="InterPro" id="IPR032979">
    <property type="entry name" value="ENGase"/>
</dbReference>
<accession>A0AA39FPP7</accession>
<reference evidence="2" key="2">
    <citation type="submission" date="2023-03" db="EMBL/GenBank/DDBJ databases">
        <authorList>
            <person name="Inwood S.N."/>
            <person name="Skelly J.G."/>
            <person name="Guhlin J."/>
            <person name="Harrop T.W.R."/>
            <person name="Goldson S.G."/>
            <person name="Dearden P.K."/>
        </authorList>
    </citation>
    <scope>NUCLEOTIDE SEQUENCE</scope>
    <source>
        <strain evidence="2">Irish</strain>
        <tissue evidence="2">Whole body</tissue>
    </source>
</reference>
<proteinExistence type="predicted"/>
<comment type="caution">
    <text evidence="2">The sequence shown here is derived from an EMBL/GenBank/DDBJ whole genome shotgun (WGS) entry which is preliminary data.</text>
</comment>
<dbReference type="GO" id="GO:0005829">
    <property type="term" value="C:cytosol"/>
    <property type="evidence" value="ECO:0007669"/>
    <property type="project" value="UniProtKB-SubCell"/>
</dbReference>
<protein>
    <recommendedName>
        <fullName evidence="1">Cytosolic endo-beta-N-acetylglucosaminidase TIM barrel domain-containing protein</fullName>
    </recommendedName>
</protein>
<dbReference type="Pfam" id="PF03644">
    <property type="entry name" value="Glyco_hydro_85"/>
    <property type="match status" value="1"/>
</dbReference>
<dbReference type="GO" id="GO:0033925">
    <property type="term" value="F:mannosyl-glycoprotein endo-beta-N-acetylglucosaminidase activity"/>
    <property type="evidence" value="ECO:0007669"/>
    <property type="project" value="UniProtKB-EC"/>
</dbReference>
<keyword evidence="3" id="KW-1185">Reference proteome</keyword>
<evidence type="ECO:0000259" key="1">
    <source>
        <dbReference type="Pfam" id="PF03644"/>
    </source>
</evidence>
<evidence type="ECO:0000313" key="2">
    <source>
        <dbReference type="EMBL" id="KAK0173338.1"/>
    </source>
</evidence>
<dbReference type="InterPro" id="IPR005201">
    <property type="entry name" value="TIM_ENGase"/>
</dbReference>
<evidence type="ECO:0000313" key="3">
    <source>
        <dbReference type="Proteomes" id="UP001168990"/>
    </source>
</evidence>
<dbReference type="Gene3D" id="3.20.20.80">
    <property type="entry name" value="Glycosidases"/>
    <property type="match status" value="1"/>
</dbReference>
<dbReference type="Proteomes" id="UP001168990">
    <property type="component" value="Unassembled WGS sequence"/>
</dbReference>
<reference evidence="2" key="1">
    <citation type="journal article" date="2023" name="bioRxiv">
        <title>Scaffold-level genome assemblies of two parasitoid biocontrol wasps reveal the parthenogenesis mechanism and an associated novel virus.</title>
        <authorList>
            <person name="Inwood S."/>
            <person name="Skelly J."/>
            <person name="Guhlin J."/>
            <person name="Harrop T."/>
            <person name="Goldson S."/>
            <person name="Dearden P."/>
        </authorList>
    </citation>
    <scope>NUCLEOTIDE SEQUENCE</scope>
    <source>
        <strain evidence="2">Irish</strain>
        <tissue evidence="2">Whole body</tissue>
    </source>
</reference>
<gene>
    <name evidence="2" type="ORF">PV328_006553</name>
</gene>
<name>A0AA39FPP7_9HYME</name>
<dbReference type="AlphaFoldDB" id="A0AA39FPP7"/>